<evidence type="ECO:0000256" key="3">
    <source>
        <dbReference type="ARBA" id="ARBA00023315"/>
    </source>
</evidence>
<evidence type="ECO:0000259" key="4">
    <source>
        <dbReference type="PROSITE" id="PS51186"/>
    </source>
</evidence>
<dbReference type="KEGG" id="adin:H7849_05260"/>
<evidence type="ECO:0000256" key="2">
    <source>
        <dbReference type="ARBA" id="ARBA00022679"/>
    </source>
</evidence>
<dbReference type="CDD" id="cd04301">
    <property type="entry name" value="NAT_SF"/>
    <property type="match status" value="1"/>
</dbReference>
<evidence type="ECO:0000256" key="1">
    <source>
        <dbReference type="ARBA" id="ARBA00008694"/>
    </source>
</evidence>
<keyword evidence="2 5" id="KW-0808">Transferase</keyword>
<dbReference type="AlphaFoldDB" id="A0A7G8BLF0"/>
<dbReference type="InterPro" id="IPR016181">
    <property type="entry name" value="Acyl_CoA_acyltransferase"/>
</dbReference>
<evidence type="ECO:0000313" key="6">
    <source>
        <dbReference type="Proteomes" id="UP000515312"/>
    </source>
</evidence>
<dbReference type="EMBL" id="CP060394">
    <property type="protein sequence ID" value="QNI33370.1"/>
    <property type="molecule type" value="Genomic_DNA"/>
</dbReference>
<proteinExistence type="inferred from homology"/>
<dbReference type="PANTHER" id="PTHR10545">
    <property type="entry name" value="DIAMINE N-ACETYLTRANSFERASE"/>
    <property type="match status" value="1"/>
</dbReference>
<accession>A0A7G8BLF0</accession>
<dbReference type="Pfam" id="PF00583">
    <property type="entry name" value="Acetyltransf_1"/>
    <property type="match status" value="1"/>
</dbReference>
<dbReference type="InterPro" id="IPR000182">
    <property type="entry name" value="GNAT_dom"/>
</dbReference>
<keyword evidence="3" id="KW-0012">Acyltransferase</keyword>
<evidence type="ECO:0000313" key="5">
    <source>
        <dbReference type="EMBL" id="QNI33370.1"/>
    </source>
</evidence>
<feature type="domain" description="N-acetyltransferase" evidence="4">
    <location>
        <begin position="2"/>
        <end position="149"/>
    </location>
</feature>
<dbReference type="InterPro" id="IPR051016">
    <property type="entry name" value="Diverse_Substrate_AcTransf"/>
</dbReference>
<gene>
    <name evidence="5" type="ORF">H7849_05260</name>
</gene>
<protein>
    <submittedName>
        <fullName evidence="5">GNAT family N-acetyltransferase</fullName>
    </submittedName>
</protein>
<dbReference type="FunFam" id="3.40.630.30:FF:000064">
    <property type="entry name" value="GNAT family acetyltransferase"/>
    <property type="match status" value="1"/>
</dbReference>
<organism evidence="5 6">
    <name type="scientific">Alloacidobacterium dinghuense</name>
    <dbReference type="NCBI Taxonomy" id="2763107"/>
    <lineage>
        <taxon>Bacteria</taxon>
        <taxon>Pseudomonadati</taxon>
        <taxon>Acidobacteriota</taxon>
        <taxon>Terriglobia</taxon>
        <taxon>Terriglobales</taxon>
        <taxon>Acidobacteriaceae</taxon>
        <taxon>Alloacidobacterium</taxon>
    </lineage>
</organism>
<name>A0A7G8BLF0_9BACT</name>
<sequence>MTTIRHATPADIPLMHALIRELAEFEREPQSVKITEEQLLRDGFGPSPCYECLIAEEDSVAAGSALFFPVYSTWRGRGLHLEDLFVRPQFRGRGIGKALLSRVAAIAVEKGCAKLQWEVLDWNQPAIDFYHSIGAHMLHEWRIMRVTGDALQALASPGEVSA</sequence>
<dbReference type="Gene3D" id="3.40.630.30">
    <property type="match status" value="1"/>
</dbReference>
<dbReference type="SUPFAM" id="SSF55729">
    <property type="entry name" value="Acyl-CoA N-acyltransferases (Nat)"/>
    <property type="match status" value="1"/>
</dbReference>
<keyword evidence="6" id="KW-1185">Reference proteome</keyword>
<dbReference type="PROSITE" id="PS51186">
    <property type="entry name" value="GNAT"/>
    <property type="match status" value="1"/>
</dbReference>
<dbReference type="RefSeq" id="WP_186744743.1">
    <property type="nucleotide sequence ID" value="NZ_CP060394.1"/>
</dbReference>
<dbReference type="PANTHER" id="PTHR10545:SF29">
    <property type="entry name" value="GH14572P-RELATED"/>
    <property type="match status" value="1"/>
</dbReference>
<reference evidence="5 6" key="1">
    <citation type="submission" date="2020-08" db="EMBL/GenBank/DDBJ databases">
        <title>Edaphobacter telluris sp. nov. and Acidobacterium dinghuensis sp. nov., two acidobacteria isolated from forest soil.</title>
        <authorList>
            <person name="Fu J."/>
            <person name="Qiu L."/>
        </authorList>
    </citation>
    <scope>NUCLEOTIDE SEQUENCE [LARGE SCALE GENOMIC DNA]</scope>
    <source>
        <strain evidence="5">4Y35</strain>
    </source>
</reference>
<dbReference type="GO" id="GO:0008080">
    <property type="term" value="F:N-acetyltransferase activity"/>
    <property type="evidence" value="ECO:0007669"/>
    <property type="project" value="TreeGrafter"/>
</dbReference>
<dbReference type="Proteomes" id="UP000515312">
    <property type="component" value="Chromosome"/>
</dbReference>
<comment type="similarity">
    <text evidence="1">Belongs to the acetyltransferase family.</text>
</comment>